<dbReference type="EMBL" id="BGPR01082223">
    <property type="protein sequence ID" value="GBL86278.1"/>
    <property type="molecule type" value="Genomic_DNA"/>
</dbReference>
<protein>
    <submittedName>
        <fullName evidence="1">Uncharacterized protein</fullName>
    </submittedName>
</protein>
<gene>
    <name evidence="3" type="ORF">AVEN_188177_1</name>
    <name evidence="1" type="ORF">AVEN_196582_1</name>
    <name evidence="2" type="ORF">AVEN_9655_1</name>
</gene>
<dbReference type="EMBL" id="BGPR01082221">
    <property type="protein sequence ID" value="GBL86269.1"/>
    <property type="molecule type" value="Genomic_DNA"/>
</dbReference>
<sequence length="42" mass="4807">NLCEYRGVYYEKGSTATLATKSGVECKCVVPPDFTCLRKRRY</sequence>
<comment type="caution">
    <text evidence="1">The sequence shown here is derived from an EMBL/GenBank/DDBJ whole genome shotgun (WGS) entry which is preliminary data.</text>
</comment>
<proteinExistence type="predicted"/>
<name>A0A4Y2B479_ARAVE</name>
<dbReference type="EMBL" id="BGPR01082230">
    <property type="protein sequence ID" value="GBL86310.1"/>
    <property type="molecule type" value="Genomic_DNA"/>
</dbReference>
<reference evidence="1 4" key="1">
    <citation type="journal article" date="2019" name="Sci. Rep.">
        <title>Orb-weaving spider Araneus ventricosus genome elucidates the spidroin gene catalogue.</title>
        <authorList>
            <person name="Kono N."/>
            <person name="Nakamura H."/>
            <person name="Ohtoshi R."/>
            <person name="Moran D.A.P."/>
            <person name="Shinohara A."/>
            <person name="Yoshida Y."/>
            <person name="Fujiwara M."/>
            <person name="Mori M."/>
            <person name="Tomita M."/>
            <person name="Arakawa K."/>
        </authorList>
    </citation>
    <scope>NUCLEOTIDE SEQUENCE [LARGE SCALE GENOMIC DNA]</scope>
</reference>
<evidence type="ECO:0000313" key="1">
    <source>
        <dbReference type="EMBL" id="GBL86269.1"/>
    </source>
</evidence>
<keyword evidence="4" id="KW-1185">Reference proteome</keyword>
<organism evidence="1 4">
    <name type="scientific">Araneus ventricosus</name>
    <name type="common">Orbweaver spider</name>
    <name type="synonym">Epeira ventricosa</name>
    <dbReference type="NCBI Taxonomy" id="182803"/>
    <lineage>
        <taxon>Eukaryota</taxon>
        <taxon>Metazoa</taxon>
        <taxon>Ecdysozoa</taxon>
        <taxon>Arthropoda</taxon>
        <taxon>Chelicerata</taxon>
        <taxon>Arachnida</taxon>
        <taxon>Araneae</taxon>
        <taxon>Araneomorphae</taxon>
        <taxon>Entelegynae</taxon>
        <taxon>Araneoidea</taxon>
        <taxon>Araneidae</taxon>
        <taxon>Araneus</taxon>
    </lineage>
</organism>
<dbReference type="AlphaFoldDB" id="A0A4Y2B479"/>
<evidence type="ECO:0000313" key="2">
    <source>
        <dbReference type="EMBL" id="GBL86278.1"/>
    </source>
</evidence>
<dbReference type="OrthoDB" id="365605at2759"/>
<feature type="non-terminal residue" evidence="1">
    <location>
        <position position="1"/>
    </location>
</feature>
<dbReference type="Proteomes" id="UP000499080">
    <property type="component" value="Unassembled WGS sequence"/>
</dbReference>
<evidence type="ECO:0000313" key="4">
    <source>
        <dbReference type="Proteomes" id="UP000499080"/>
    </source>
</evidence>
<accession>A0A4Y2B479</accession>
<evidence type="ECO:0000313" key="3">
    <source>
        <dbReference type="EMBL" id="GBL86310.1"/>
    </source>
</evidence>